<dbReference type="STRING" id="1122213.GCA_000423365_01158"/>
<organism evidence="2 3">
    <name type="scientific">Maritalea myrionectae</name>
    <dbReference type="NCBI Taxonomy" id="454601"/>
    <lineage>
        <taxon>Bacteria</taxon>
        <taxon>Pseudomonadati</taxon>
        <taxon>Pseudomonadota</taxon>
        <taxon>Alphaproteobacteria</taxon>
        <taxon>Hyphomicrobiales</taxon>
        <taxon>Devosiaceae</taxon>
        <taxon>Maritalea</taxon>
    </lineage>
</organism>
<evidence type="ECO:0000313" key="2">
    <source>
        <dbReference type="EMBL" id="AVX04161.1"/>
    </source>
</evidence>
<sequence length="123" mass="13295">MFNKTLRNCQNASGEAMSIEFLIALYIVGVGLAVSGIGTYLYQLVFKQEAILRFDGESYLGAFGHLAMSFFCGPMIMLHMGWRSEGQSSLSMSGVLLSAFIAFGWSFITGLLALSVFLSVIGA</sequence>
<protein>
    <submittedName>
        <fullName evidence="2">Uncharacterized protein</fullName>
    </submittedName>
</protein>
<reference evidence="2 3" key="1">
    <citation type="submission" date="2017-05" db="EMBL/GenBank/DDBJ databases">
        <title>Genome Analysis of Maritalea myrionectae HL2708#5.</title>
        <authorList>
            <consortium name="Cotde Inc.-PKNU"/>
            <person name="Jang D."/>
            <person name="Oh H.-M."/>
        </authorList>
    </citation>
    <scope>NUCLEOTIDE SEQUENCE [LARGE SCALE GENOMIC DNA]</scope>
    <source>
        <strain evidence="2 3">HL2708#5</strain>
    </source>
</reference>
<accession>A0A2R4MDP6</accession>
<dbReference type="Pfam" id="PF22258">
    <property type="entry name" value="DUF6949"/>
    <property type="match status" value="1"/>
</dbReference>
<keyword evidence="3" id="KW-1185">Reference proteome</keyword>
<keyword evidence="1" id="KW-1133">Transmembrane helix</keyword>
<proteinExistence type="predicted"/>
<dbReference type="InterPro" id="IPR053803">
    <property type="entry name" value="DUF6949"/>
</dbReference>
<dbReference type="AlphaFoldDB" id="A0A2R4MDP6"/>
<feature type="transmembrane region" description="Helical" evidence="1">
    <location>
        <begin position="21"/>
        <end position="42"/>
    </location>
</feature>
<evidence type="ECO:0000256" key="1">
    <source>
        <dbReference type="SAM" id="Phobius"/>
    </source>
</evidence>
<name>A0A2R4MDP6_9HYPH</name>
<dbReference type="EMBL" id="CP021330">
    <property type="protein sequence ID" value="AVX04161.1"/>
    <property type="molecule type" value="Genomic_DNA"/>
</dbReference>
<keyword evidence="1" id="KW-0472">Membrane</keyword>
<feature type="transmembrane region" description="Helical" evidence="1">
    <location>
        <begin position="94"/>
        <end position="121"/>
    </location>
</feature>
<feature type="transmembrane region" description="Helical" evidence="1">
    <location>
        <begin position="62"/>
        <end position="82"/>
    </location>
</feature>
<keyword evidence="1" id="KW-0812">Transmembrane</keyword>
<dbReference type="KEGG" id="mmyr:MXMO3_01632"/>
<gene>
    <name evidence="2" type="ORF">MXMO3_01632</name>
</gene>
<evidence type="ECO:0000313" key="3">
    <source>
        <dbReference type="Proteomes" id="UP000258927"/>
    </source>
</evidence>
<dbReference type="Proteomes" id="UP000258927">
    <property type="component" value="Chromosome"/>
</dbReference>